<evidence type="ECO:0000256" key="7">
    <source>
        <dbReference type="ARBA" id="ARBA00022786"/>
    </source>
</evidence>
<evidence type="ECO:0000259" key="12">
    <source>
        <dbReference type="Pfam" id="PF25333"/>
    </source>
</evidence>
<evidence type="ECO:0000256" key="9">
    <source>
        <dbReference type="ARBA" id="ARBA00023136"/>
    </source>
</evidence>
<keyword evidence="6 10" id="KW-0812">Transmembrane</keyword>
<dbReference type="EC" id="2.3.2.27" evidence="4"/>
<keyword evidence="8 10" id="KW-1133">Transmembrane helix</keyword>
<feature type="transmembrane region" description="Helical" evidence="10">
    <location>
        <begin position="342"/>
        <end position="367"/>
    </location>
</feature>
<reference evidence="13 14" key="1">
    <citation type="submission" date="2024-11" db="EMBL/GenBank/DDBJ databases">
        <title>A near-complete genome assembly of Cinchona calisaya.</title>
        <authorList>
            <person name="Lian D.C."/>
            <person name="Zhao X.W."/>
            <person name="Wei L."/>
        </authorList>
    </citation>
    <scope>NUCLEOTIDE SEQUENCE [LARGE SCALE GENOMIC DNA]</scope>
    <source>
        <tissue evidence="13">Nenye</tissue>
    </source>
</reference>
<comment type="caution">
    <text evidence="13">The sequence shown here is derived from an EMBL/GenBank/DDBJ whole genome shotgun (WGS) entry which is preliminary data.</text>
</comment>
<evidence type="ECO:0000313" key="14">
    <source>
        <dbReference type="Proteomes" id="UP001630127"/>
    </source>
</evidence>
<dbReference type="AlphaFoldDB" id="A0ABD3AMT5"/>
<evidence type="ECO:0000259" key="11">
    <source>
        <dbReference type="Pfam" id="PF11145"/>
    </source>
</evidence>
<feature type="transmembrane region" description="Helical" evidence="10">
    <location>
        <begin position="436"/>
        <end position="455"/>
    </location>
</feature>
<dbReference type="Pfam" id="PF25333">
    <property type="entry name" value="DUF2921_N"/>
    <property type="match status" value="1"/>
</dbReference>
<dbReference type="PANTHER" id="PTHR33389">
    <property type="entry name" value="FAMILY PROTEIN, PUTATIVE (DUF2921)-RELATED"/>
    <property type="match status" value="1"/>
</dbReference>
<dbReference type="Pfam" id="PF11145">
    <property type="entry name" value="DUF2921"/>
    <property type="match status" value="1"/>
</dbReference>
<feature type="domain" description="SWEET-like" evidence="11">
    <location>
        <begin position="305"/>
        <end position="594"/>
    </location>
</feature>
<dbReference type="EMBL" id="JBJUIK010000003">
    <property type="protein sequence ID" value="KAL3532401.1"/>
    <property type="molecule type" value="Genomic_DNA"/>
</dbReference>
<evidence type="ECO:0000256" key="3">
    <source>
        <dbReference type="ARBA" id="ARBA00004906"/>
    </source>
</evidence>
<feature type="domain" description="DUF2921" evidence="12">
    <location>
        <begin position="97"/>
        <end position="286"/>
    </location>
</feature>
<dbReference type="InterPro" id="IPR021319">
    <property type="entry name" value="DUF2921"/>
</dbReference>
<organism evidence="13 14">
    <name type="scientific">Cinchona calisaya</name>
    <dbReference type="NCBI Taxonomy" id="153742"/>
    <lineage>
        <taxon>Eukaryota</taxon>
        <taxon>Viridiplantae</taxon>
        <taxon>Streptophyta</taxon>
        <taxon>Embryophyta</taxon>
        <taxon>Tracheophyta</taxon>
        <taxon>Spermatophyta</taxon>
        <taxon>Magnoliopsida</taxon>
        <taxon>eudicotyledons</taxon>
        <taxon>Gunneridae</taxon>
        <taxon>Pentapetalae</taxon>
        <taxon>asterids</taxon>
        <taxon>lamiids</taxon>
        <taxon>Gentianales</taxon>
        <taxon>Rubiaceae</taxon>
        <taxon>Cinchonoideae</taxon>
        <taxon>Cinchoneae</taxon>
        <taxon>Cinchona</taxon>
    </lineage>
</organism>
<evidence type="ECO:0000256" key="1">
    <source>
        <dbReference type="ARBA" id="ARBA00000900"/>
    </source>
</evidence>
<feature type="transmembrane region" description="Helical" evidence="10">
    <location>
        <begin position="313"/>
        <end position="330"/>
    </location>
</feature>
<evidence type="ECO:0000256" key="10">
    <source>
        <dbReference type="SAM" id="Phobius"/>
    </source>
</evidence>
<comment type="pathway">
    <text evidence="3">Protein modification; protein ubiquitination.</text>
</comment>
<dbReference type="InterPro" id="IPR057425">
    <property type="entry name" value="DUF2921_N"/>
</dbReference>
<accession>A0ABD3AMT5</accession>
<dbReference type="GO" id="GO:0012505">
    <property type="term" value="C:endomembrane system"/>
    <property type="evidence" value="ECO:0007669"/>
    <property type="project" value="UniProtKB-SubCell"/>
</dbReference>
<evidence type="ECO:0000313" key="13">
    <source>
        <dbReference type="EMBL" id="KAL3532401.1"/>
    </source>
</evidence>
<keyword evidence="14" id="KW-1185">Reference proteome</keyword>
<evidence type="ECO:0000256" key="4">
    <source>
        <dbReference type="ARBA" id="ARBA00012483"/>
    </source>
</evidence>
<evidence type="ECO:0000256" key="8">
    <source>
        <dbReference type="ARBA" id="ARBA00022989"/>
    </source>
</evidence>
<dbReference type="GO" id="GO:0061630">
    <property type="term" value="F:ubiquitin protein ligase activity"/>
    <property type="evidence" value="ECO:0007669"/>
    <property type="project" value="UniProtKB-EC"/>
</dbReference>
<evidence type="ECO:0000256" key="6">
    <source>
        <dbReference type="ARBA" id="ARBA00022692"/>
    </source>
</evidence>
<name>A0ABD3AMT5_9GENT</name>
<dbReference type="Proteomes" id="UP001630127">
    <property type="component" value="Unassembled WGS sequence"/>
</dbReference>
<protein>
    <recommendedName>
        <fullName evidence="4">RING-type E3 ubiquitin transferase</fullName>
        <ecNumber evidence="4">2.3.2.27</ecNumber>
    </recommendedName>
</protein>
<feature type="transmembrane region" description="Helical" evidence="10">
    <location>
        <begin position="564"/>
        <end position="582"/>
    </location>
</feature>
<evidence type="ECO:0000256" key="5">
    <source>
        <dbReference type="ARBA" id="ARBA00022679"/>
    </source>
</evidence>
<keyword evidence="5" id="KW-0808">Transferase</keyword>
<keyword evidence="9 10" id="KW-0472">Membrane</keyword>
<feature type="transmembrane region" description="Helical" evidence="10">
    <location>
        <begin position="387"/>
        <end position="406"/>
    </location>
</feature>
<dbReference type="PANTHER" id="PTHR33389:SF26">
    <property type="match status" value="1"/>
</dbReference>
<keyword evidence="7" id="KW-0833">Ubl conjugation pathway</keyword>
<evidence type="ECO:0000256" key="2">
    <source>
        <dbReference type="ARBA" id="ARBA00004127"/>
    </source>
</evidence>
<comment type="subcellular location">
    <subcellularLocation>
        <location evidence="2">Endomembrane system</location>
        <topology evidence="2">Multi-pass membrane protein</topology>
    </subcellularLocation>
</comment>
<comment type="catalytic activity">
    <reaction evidence="1">
        <text>S-ubiquitinyl-[E2 ubiquitin-conjugating enzyme]-L-cysteine + [acceptor protein]-L-lysine = [E2 ubiquitin-conjugating enzyme]-L-cysteine + N(6)-ubiquitinyl-[acceptor protein]-L-lysine.</text>
        <dbReference type="EC" id="2.3.2.27"/>
    </reaction>
</comment>
<gene>
    <name evidence="13" type="ORF">ACH5RR_005922</name>
</gene>
<sequence length="600" mass="68609">MVGCLGPPGALSCNSRITLYLPLTFNIKIRSNVLGIISSIDNGSESSHAPLIFQRLKTPKEFMHKHRGQCCRYSNWTNSYAYSKITQAKEFRMRSEPTSFVTHLRKSFFRYPAYKGDNIASLSSLADVLSVELSAVPHSFTDNQASMTRVEIEILSIGYLFARHGPLSYEEKLELDKTSISSSTNEEIEISGQLSISGGQFNNMSVFYEGLYHPAVGQMYLIGCRDVQEFQDFNNEDRNLEGGLDCLIEIKVDYSPENAVWLLNPKVKFSLNSKRSKKDPFHLHPVKFSSFLTSCPQRFNEVMLLTRKGFEDGLRILLLAAAILCIRGQVRYTKNQGHPTAYISLITLALHVLGFTIPLITSHQVFLKWKEFSEYKNNMYDFRMHEVFQALDCCIKILLLFGFLEAKELLQRVLKSRKPENYHLKNSKHRIPSDKLVFLNSFLVHIIGFSIFHALRKAYGIPLLFELEKYKSASIRNGRGEKWWIELENYAGLVQDFFLFPQIIGNALWGVQGKPLRKLYYIGFTIIRVVSQAYDYVRDPVPFYRPPSGEVQFLYLKVESYCKLGNVIISAIAVALVVTVYIQQKNGYSKLMPRKEAKGA</sequence>
<proteinExistence type="predicted"/>